<dbReference type="InterPro" id="IPR039312">
    <property type="entry name" value="ZPR"/>
</dbReference>
<sequence>MEKLNSELYLQNCYIIQQNEKLRKKAQRLNKENQALLTELKRKLSRSNTGQNPNTESDFSSTSSSGLINLSKP</sequence>
<evidence type="ECO:0000256" key="1">
    <source>
        <dbReference type="SAM" id="MobiDB-lite"/>
    </source>
</evidence>
<dbReference type="PANTHER" id="PTHR33601">
    <property type="entry name" value="PROTEIN LITTLE ZIPPER 4"/>
    <property type="match status" value="1"/>
</dbReference>
<reference evidence="3" key="1">
    <citation type="submission" date="2013-01" db="EMBL/GenBank/DDBJ databases">
        <title>Draft Genome Sequence of a Mulberry Tree, Morus notabilis C.K. Schneid.</title>
        <authorList>
            <person name="He N."/>
            <person name="Zhao S."/>
        </authorList>
    </citation>
    <scope>NUCLEOTIDE SEQUENCE</scope>
</reference>
<dbReference type="Proteomes" id="UP000030645">
    <property type="component" value="Unassembled WGS sequence"/>
</dbReference>
<name>W9QRE3_9ROSA</name>
<dbReference type="AlphaFoldDB" id="W9QRE3"/>
<accession>W9QRE3</accession>
<feature type="compositionally biased region" description="Polar residues" evidence="1">
    <location>
        <begin position="46"/>
        <end position="56"/>
    </location>
</feature>
<gene>
    <name evidence="2" type="ORF">L484_018336</name>
</gene>
<dbReference type="PANTHER" id="PTHR33601:SF24">
    <property type="entry name" value="PROTEIN LITTLE ZIPPER 4"/>
    <property type="match status" value="1"/>
</dbReference>
<dbReference type="eggNOG" id="ENOG502S7K6">
    <property type="taxonomic scope" value="Eukaryota"/>
</dbReference>
<evidence type="ECO:0000313" key="3">
    <source>
        <dbReference type="Proteomes" id="UP000030645"/>
    </source>
</evidence>
<dbReference type="STRING" id="981085.W9QRE3"/>
<evidence type="ECO:0008006" key="4">
    <source>
        <dbReference type="Google" id="ProtNLM"/>
    </source>
</evidence>
<organism evidence="2 3">
    <name type="scientific">Morus notabilis</name>
    <dbReference type="NCBI Taxonomy" id="981085"/>
    <lineage>
        <taxon>Eukaryota</taxon>
        <taxon>Viridiplantae</taxon>
        <taxon>Streptophyta</taxon>
        <taxon>Embryophyta</taxon>
        <taxon>Tracheophyta</taxon>
        <taxon>Spermatophyta</taxon>
        <taxon>Magnoliopsida</taxon>
        <taxon>eudicotyledons</taxon>
        <taxon>Gunneridae</taxon>
        <taxon>Pentapetalae</taxon>
        <taxon>rosids</taxon>
        <taxon>fabids</taxon>
        <taxon>Rosales</taxon>
        <taxon>Moraceae</taxon>
        <taxon>Moreae</taxon>
        <taxon>Morus</taxon>
    </lineage>
</organism>
<keyword evidence="3" id="KW-1185">Reference proteome</keyword>
<evidence type="ECO:0000313" key="2">
    <source>
        <dbReference type="EMBL" id="EXB36960.1"/>
    </source>
</evidence>
<feature type="region of interest" description="Disordered" evidence="1">
    <location>
        <begin position="40"/>
        <end position="73"/>
    </location>
</feature>
<protein>
    <recommendedName>
        <fullName evidence="4">Protein LITTLE ZIPPER 4</fullName>
    </recommendedName>
</protein>
<proteinExistence type="predicted"/>
<dbReference type="EMBL" id="KE343602">
    <property type="protein sequence ID" value="EXB36960.1"/>
    <property type="molecule type" value="Genomic_DNA"/>
</dbReference>